<organism evidence="1">
    <name type="scientific">Hexamita inflata</name>
    <dbReference type="NCBI Taxonomy" id="28002"/>
    <lineage>
        <taxon>Eukaryota</taxon>
        <taxon>Metamonada</taxon>
        <taxon>Diplomonadida</taxon>
        <taxon>Hexamitidae</taxon>
        <taxon>Hexamitinae</taxon>
        <taxon>Hexamita</taxon>
    </lineage>
</organism>
<evidence type="ECO:0000313" key="1">
    <source>
        <dbReference type="EMBL" id="CAI9961601.1"/>
    </source>
</evidence>
<name>A0AA86URD9_9EUKA</name>
<proteinExistence type="predicted"/>
<reference evidence="2 3" key="2">
    <citation type="submission" date="2024-07" db="EMBL/GenBank/DDBJ databases">
        <authorList>
            <person name="Akdeniz Z."/>
        </authorList>
    </citation>
    <scope>NUCLEOTIDE SEQUENCE [LARGE SCALE GENOMIC DNA]</scope>
</reference>
<gene>
    <name evidence="2" type="ORF">HINF_LOCUS45080</name>
    <name evidence="1" type="ORF">HINF_LOCUS49246</name>
</gene>
<accession>A0AA86URD9</accession>
<dbReference type="AlphaFoldDB" id="A0AA86URD9"/>
<reference evidence="1" key="1">
    <citation type="submission" date="2023-06" db="EMBL/GenBank/DDBJ databases">
        <authorList>
            <person name="Kurt Z."/>
        </authorList>
    </citation>
    <scope>NUCLEOTIDE SEQUENCE</scope>
</reference>
<comment type="caution">
    <text evidence="1">The sequence shown here is derived from an EMBL/GenBank/DDBJ whole genome shotgun (WGS) entry which is preliminary data.</text>
</comment>
<evidence type="ECO:0000313" key="3">
    <source>
        <dbReference type="Proteomes" id="UP001642409"/>
    </source>
</evidence>
<dbReference type="EMBL" id="CAXDID020000194">
    <property type="protein sequence ID" value="CAL6052914.1"/>
    <property type="molecule type" value="Genomic_DNA"/>
</dbReference>
<dbReference type="EMBL" id="CATOUU010000942">
    <property type="protein sequence ID" value="CAI9961601.1"/>
    <property type="molecule type" value="Genomic_DNA"/>
</dbReference>
<keyword evidence="3" id="KW-1185">Reference proteome</keyword>
<evidence type="ECO:0000313" key="2">
    <source>
        <dbReference type="EMBL" id="CAL6052914.1"/>
    </source>
</evidence>
<protein>
    <submittedName>
        <fullName evidence="2">Hypothetical_protein</fullName>
    </submittedName>
</protein>
<dbReference type="Proteomes" id="UP001642409">
    <property type="component" value="Unassembled WGS sequence"/>
</dbReference>
<sequence>MQNSLLQQMTQLNSNTLNYASSTYLKLTDFNSRTQQLTQNLQSYSQTQATNALNNANQYSFNLYQNTLKDFKNKFTSKQDAIYVVCNPKVVCNIYSDQDCHSGGGSREQICSALQWNTLYFKVVGGKCVCTK</sequence>